<accession>A0ACC1S2Y5</accession>
<sequence length="463" mass="52405">MATILAEAPVQNRSTELLQIYESDGLYALLRQFPNLADDLGRDGKTNTFKRSSIGVERTVVAFQTQFKYQWVMARMTAAIPPDGLRAILKGTVAYDDSDKRIKWYDANGPGIYLVGLAVEGRRGMFLSRNEIEDLRRRLQRYCDGYQALVRQDNSHQSDINFVKQTDRALGTPPSGRQARFIDNRQELERALVFRERLGSRCNMHLDPTGDVIQIQSPLYVGCSDKLQNRTKDYLVKNPTGVNKLLTLTMSLIKGMGLTPKPVVRVALLVWEDSMLARAERLVAALASSYVSQHGFNATEAGGQSGVAHPADLVSAEKRVFGTWQHMTQNLESAIRDMDKRIDFIDRLNSLSSSQDDLAKRINEYGQPSFKMEVPMSVVKERANTLNQKLEDRRRRHHIAMKFDALNRLLFPDRMVKDAEHQLSLEEADEGERGDTEEAPAEASDASSLLNQDRMEREIIELD</sequence>
<protein>
    <submittedName>
        <fullName evidence="1">Uncharacterized protein</fullName>
    </submittedName>
</protein>
<evidence type="ECO:0000313" key="1">
    <source>
        <dbReference type="EMBL" id="KAJ3531045.1"/>
    </source>
</evidence>
<comment type="caution">
    <text evidence="1">The sequence shown here is derived from an EMBL/GenBank/DDBJ whole genome shotgun (WGS) entry which is preliminary data.</text>
</comment>
<organism evidence="1 2">
    <name type="scientific">Fusarium decemcellulare</name>
    <dbReference type="NCBI Taxonomy" id="57161"/>
    <lineage>
        <taxon>Eukaryota</taxon>
        <taxon>Fungi</taxon>
        <taxon>Dikarya</taxon>
        <taxon>Ascomycota</taxon>
        <taxon>Pezizomycotina</taxon>
        <taxon>Sordariomycetes</taxon>
        <taxon>Hypocreomycetidae</taxon>
        <taxon>Hypocreales</taxon>
        <taxon>Nectriaceae</taxon>
        <taxon>Fusarium</taxon>
        <taxon>Fusarium decemcellulare species complex</taxon>
    </lineage>
</organism>
<evidence type="ECO:0000313" key="2">
    <source>
        <dbReference type="Proteomes" id="UP001148629"/>
    </source>
</evidence>
<gene>
    <name evidence="1" type="ORF">NM208_g9052</name>
</gene>
<proteinExistence type="predicted"/>
<dbReference type="EMBL" id="JANRMS010001101">
    <property type="protein sequence ID" value="KAJ3531045.1"/>
    <property type="molecule type" value="Genomic_DNA"/>
</dbReference>
<reference evidence="1" key="1">
    <citation type="submission" date="2022-08" db="EMBL/GenBank/DDBJ databases">
        <title>Genome Sequence of Fusarium decemcellulare.</title>
        <authorList>
            <person name="Buettner E."/>
        </authorList>
    </citation>
    <scope>NUCLEOTIDE SEQUENCE</scope>
    <source>
        <strain evidence="1">Babe19</strain>
    </source>
</reference>
<dbReference type="Proteomes" id="UP001148629">
    <property type="component" value="Unassembled WGS sequence"/>
</dbReference>
<name>A0ACC1S2Y5_9HYPO</name>
<keyword evidence="2" id="KW-1185">Reference proteome</keyword>